<name>A0A420YKY4_9PEZI</name>
<dbReference type="OrthoDB" id="4951845at2759"/>
<protein>
    <recommendedName>
        <fullName evidence="1">GST N-terminal domain-containing protein</fullName>
    </recommendedName>
</protein>
<dbReference type="Pfam" id="PF13409">
    <property type="entry name" value="GST_N_2"/>
    <property type="match status" value="1"/>
</dbReference>
<evidence type="ECO:0000313" key="3">
    <source>
        <dbReference type="Proteomes" id="UP000275385"/>
    </source>
</evidence>
<dbReference type="AlphaFoldDB" id="A0A420YKY4"/>
<comment type="caution">
    <text evidence="2">The sequence shown here is derived from an EMBL/GenBank/DDBJ whole genome shotgun (WGS) entry which is preliminary data.</text>
</comment>
<evidence type="ECO:0000259" key="1">
    <source>
        <dbReference type="PROSITE" id="PS50404"/>
    </source>
</evidence>
<dbReference type="PROSITE" id="PS50404">
    <property type="entry name" value="GST_NTER"/>
    <property type="match status" value="1"/>
</dbReference>
<dbReference type="Pfam" id="PF22041">
    <property type="entry name" value="GST_C_7"/>
    <property type="match status" value="1"/>
</dbReference>
<dbReference type="EMBL" id="QVQW01000004">
    <property type="protein sequence ID" value="RKU48495.1"/>
    <property type="molecule type" value="Genomic_DNA"/>
</dbReference>
<reference evidence="2 3" key="1">
    <citation type="submission" date="2018-08" db="EMBL/GenBank/DDBJ databases">
        <title>Draft genome of the lignicolous fungus Coniochaeta pulveracea.</title>
        <authorList>
            <person name="Borstlap C.J."/>
            <person name="De Witt R.N."/>
            <person name="Botha A."/>
            <person name="Volschenk H."/>
        </authorList>
    </citation>
    <scope>NUCLEOTIDE SEQUENCE [LARGE SCALE GENOMIC DNA]</scope>
    <source>
        <strain evidence="2 3">CAB683</strain>
    </source>
</reference>
<organism evidence="2 3">
    <name type="scientific">Coniochaeta pulveracea</name>
    <dbReference type="NCBI Taxonomy" id="177199"/>
    <lineage>
        <taxon>Eukaryota</taxon>
        <taxon>Fungi</taxon>
        <taxon>Dikarya</taxon>
        <taxon>Ascomycota</taxon>
        <taxon>Pezizomycotina</taxon>
        <taxon>Sordariomycetes</taxon>
        <taxon>Sordariomycetidae</taxon>
        <taxon>Coniochaetales</taxon>
        <taxon>Coniochaetaceae</taxon>
        <taxon>Coniochaeta</taxon>
    </lineage>
</organism>
<feature type="domain" description="GST N-terminal" evidence="1">
    <location>
        <begin position="23"/>
        <end position="114"/>
    </location>
</feature>
<dbReference type="InterPro" id="IPR004045">
    <property type="entry name" value="Glutathione_S-Trfase_N"/>
</dbReference>
<dbReference type="InterPro" id="IPR036249">
    <property type="entry name" value="Thioredoxin-like_sf"/>
</dbReference>
<sequence length="286" mass="31614">MASDATSSANTSAPNLVLYDIAFAPPYEQNTTAPNPWKARYALNFKGVPYTTQWVQMTDIAKVRKGLGVPAGRKFADGTDFYTLPVLVDTNTGLKLGDSFDIAAYLQKTFPDSGAGDLFPPQKLDYVCPGTSLVPLSELKVDAHADYALFNSNVDMAFSLHAQLTAHGMKWDPKYEEEIRAEFVRRAAPYGIKSWEDMGLKGEARDKMRNSLRDALGGLAALLQRDGTGPFMLGRQPSYADIIVGGWLRMLSKTLETVEWEEVQAWYDGVFGRLHAALQEQFGDVK</sequence>
<dbReference type="Gene3D" id="3.40.30.10">
    <property type="entry name" value="Glutaredoxin"/>
    <property type="match status" value="1"/>
</dbReference>
<keyword evidence="3" id="KW-1185">Reference proteome</keyword>
<evidence type="ECO:0000313" key="2">
    <source>
        <dbReference type="EMBL" id="RKU48495.1"/>
    </source>
</evidence>
<gene>
    <name evidence="2" type="ORF">DL546_005516</name>
</gene>
<dbReference type="SUPFAM" id="SSF47616">
    <property type="entry name" value="GST C-terminal domain-like"/>
    <property type="match status" value="1"/>
</dbReference>
<dbReference type="SUPFAM" id="SSF52833">
    <property type="entry name" value="Thioredoxin-like"/>
    <property type="match status" value="1"/>
</dbReference>
<dbReference type="STRING" id="177199.A0A420YKY4"/>
<dbReference type="CDD" id="cd00299">
    <property type="entry name" value="GST_C_family"/>
    <property type="match status" value="1"/>
</dbReference>
<dbReference type="Proteomes" id="UP000275385">
    <property type="component" value="Unassembled WGS sequence"/>
</dbReference>
<dbReference type="Gene3D" id="1.20.1050.10">
    <property type="match status" value="1"/>
</dbReference>
<dbReference type="InterPro" id="IPR054416">
    <property type="entry name" value="GST_UstS-like_C"/>
</dbReference>
<proteinExistence type="predicted"/>
<accession>A0A420YKY4</accession>
<dbReference type="InterPro" id="IPR036282">
    <property type="entry name" value="Glutathione-S-Trfase_C_sf"/>
</dbReference>